<gene>
    <name evidence="1" type="ORF">PoB_007404900</name>
</gene>
<comment type="caution">
    <text evidence="1">The sequence shown here is derived from an EMBL/GenBank/DDBJ whole genome shotgun (WGS) entry which is preliminary data.</text>
</comment>
<accession>A0AAV4DTI7</accession>
<organism evidence="1 2">
    <name type="scientific">Plakobranchus ocellatus</name>
    <dbReference type="NCBI Taxonomy" id="259542"/>
    <lineage>
        <taxon>Eukaryota</taxon>
        <taxon>Metazoa</taxon>
        <taxon>Spiralia</taxon>
        <taxon>Lophotrochozoa</taxon>
        <taxon>Mollusca</taxon>
        <taxon>Gastropoda</taxon>
        <taxon>Heterobranchia</taxon>
        <taxon>Euthyneura</taxon>
        <taxon>Panpulmonata</taxon>
        <taxon>Sacoglossa</taxon>
        <taxon>Placobranchoidea</taxon>
        <taxon>Plakobranchidae</taxon>
        <taxon>Plakobranchus</taxon>
    </lineage>
</organism>
<proteinExistence type="predicted"/>
<sequence length="89" mass="9702">MGDLEVAALIGLNVLVAVEHRTGRFPAPPVQVWLTTKPPGTQSEQCLIKPYQTGKPEINTSTQGTGRSNESFYQATILSFRQLNAKSIC</sequence>
<keyword evidence="2" id="KW-1185">Reference proteome</keyword>
<evidence type="ECO:0000313" key="2">
    <source>
        <dbReference type="Proteomes" id="UP000735302"/>
    </source>
</evidence>
<dbReference type="AlphaFoldDB" id="A0AAV4DTI7"/>
<protein>
    <submittedName>
        <fullName evidence="1">Uncharacterized protein</fullName>
    </submittedName>
</protein>
<reference evidence="1 2" key="1">
    <citation type="journal article" date="2021" name="Elife">
        <title>Chloroplast acquisition without the gene transfer in kleptoplastic sea slugs, Plakobranchus ocellatus.</title>
        <authorList>
            <person name="Maeda T."/>
            <person name="Takahashi S."/>
            <person name="Yoshida T."/>
            <person name="Shimamura S."/>
            <person name="Takaki Y."/>
            <person name="Nagai Y."/>
            <person name="Toyoda A."/>
            <person name="Suzuki Y."/>
            <person name="Arimoto A."/>
            <person name="Ishii H."/>
            <person name="Satoh N."/>
            <person name="Nishiyama T."/>
            <person name="Hasebe M."/>
            <person name="Maruyama T."/>
            <person name="Minagawa J."/>
            <person name="Obokata J."/>
            <person name="Shigenobu S."/>
        </authorList>
    </citation>
    <scope>NUCLEOTIDE SEQUENCE [LARGE SCALE GENOMIC DNA]</scope>
</reference>
<name>A0AAV4DTI7_9GAST</name>
<evidence type="ECO:0000313" key="1">
    <source>
        <dbReference type="EMBL" id="GFO47544.1"/>
    </source>
</evidence>
<dbReference type="Proteomes" id="UP000735302">
    <property type="component" value="Unassembled WGS sequence"/>
</dbReference>
<dbReference type="EMBL" id="BLXT01008339">
    <property type="protein sequence ID" value="GFO47544.1"/>
    <property type="molecule type" value="Genomic_DNA"/>
</dbReference>